<sequence>MREIHPDLLRKLEKITKEEEIILSGKNSVEKTLYTTKKEFVIDSKKMLEKGKLIDVRTHTRFTHFPKHKHNYVEIIYMCTGSTTHVINDASQVILRAGDLLFLNQNAYQEILPAGEKDIAINFIVLPEFFDVAFDMISGENMLKDFIVDSLRQDTKKSSYLHFKVADILPIQNLIENMIWSLMNKQPNNRKINQTTMGLLFLQLLNYTDKIEKTDNDPYDNFITISVLRYIEENYKDASLTRLAGELNQSVYLLSKTVKRNTGYTYKELLQMKRFNKAVELLTNTKLPVTDIIAAVGYDNTSYFHRVFKEKYNMTPRKYRAGLS</sequence>
<dbReference type="InterPro" id="IPR009057">
    <property type="entry name" value="Homeodomain-like_sf"/>
</dbReference>
<gene>
    <name evidence="4" type="ORF">acsn021_21850</name>
</gene>
<dbReference type="PROSITE" id="PS01124">
    <property type="entry name" value="HTH_ARAC_FAMILY_2"/>
    <property type="match status" value="1"/>
</dbReference>
<dbReference type="PANTHER" id="PTHR43280:SF28">
    <property type="entry name" value="HTH-TYPE TRANSCRIPTIONAL ACTIVATOR RHAS"/>
    <property type="match status" value="1"/>
</dbReference>
<dbReference type="GO" id="GO:0043565">
    <property type="term" value="F:sequence-specific DNA binding"/>
    <property type="evidence" value="ECO:0007669"/>
    <property type="project" value="InterPro"/>
</dbReference>
<proteinExistence type="predicted"/>
<dbReference type="GO" id="GO:0003700">
    <property type="term" value="F:DNA-binding transcription factor activity"/>
    <property type="evidence" value="ECO:0007669"/>
    <property type="project" value="InterPro"/>
</dbReference>
<reference evidence="4 5" key="1">
    <citation type="journal article" date="2016" name="Int. J. Syst. Evol. Microbiol.">
        <title>Descriptions of Anaerotaenia torta gen. nov., sp. nov. and Anaerocolumna cellulosilytica gen. nov., sp. nov. isolated from a methanogenic reactor of cattle waste.</title>
        <authorList>
            <person name="Uek A."/>
            <person name="Ohtaki Y."/>
            <person name="Kaku N."/>
            <person name="Ueki K."/>
        </authorList>
    </citation>
    <scope>NUCLEOTIDE SEQUENCE [LARGE SCALE GENOMIC DNA]</scope>
    <source>
        <strain evidence="4 5">SN021</strain>
    </source>
</reference>
<evidence type="ECO:0000256" key="1">
    <source>
        <dbReference type="ARBA" id="ARBA00023015"/>
    </source>
</evidence>
<keyword evidence="2" id="KW-0238">DNA-binding</keyword>
<evidence type="ECO:0000256" key="2">
    <source>
        <dbReference type="ARBA" id="ARBA00023125"/>
    </source>
</evidence>
<dbReference type="Gene3D" id="2.60.120.10">
    <property type="entry name" value="Jelly Rolls"/>
    <property type="match status" value="1"/>
</dbReference>
<dbReference type="SUPFAM" id="SSF51182">
    <property type="entry name" value="RmlC-like cupins"/>
    <property type="match status" value="1"/>
</dbReference>
<evidence type="ECO:0000313" key="5">
    <source>
        <dbReference type="Proteomes" id="UP000515561"/>
    </source>
</evidence>
<dbReference type="InterPro" id="IPR014710">
    <property type="entry name" value="RmlC-like_jellyroll"/>
</dbReference>
<dbReference type="Pfam" id="PF12833">
    <property type="entry name" value="HTH_18"/>
    <property type="match status" value="1"/>
</dbReference>
<dbReference type="Pfam" id="PF02311">
    <property type="entry name" value="AraC_binding"/>
    <property type="match status" value="1"/>
</dbReference>
<evidence type="ECO:0000313" key="4">
    <source>
        <dbReference type="EMBL" id="BCJ94616.1"/>
    </source>
</evidence>
<dbReference type="PANTHER" id="PTHR43280">
    <property type="entry name" value="ARAC-FAMILY TRANSCRIPTIONAL REGULATOR"/>
    <property type="match status" value="1"/>
</dbReference>
<dbReference type="PRINTS" id="PR00032">
    <property type="entry name" value="HTHARAC"/>
</dbReference>
<dbReference type="EMBL" id="AP023367">
    <property type="protein sequence ID" value="BCJ94616.1"/>
    <property type="molecule type" value="Genomic_DNA"/>
</dbReference>
<dbReference type="AlphaFoldDB" id="A0A6S6QY11"/>
<dbReference type="KEGG" id="acel:acsn021_21850"/>
<dbReference type="InterPro" id="IPR018060">
    <property type="entry name" value="HTH_AraC"/>
</dbReference>
<dbReference type="SMART" id="SM00342">
    <property type="entry name" value="HTH_ARAC"/>
    <property type="match status" value="1"/>
</dbReference>
<name>A0A6S6QY11_9FIRM</name>
<organism evidence="4 5">
    <name type="scientific">Anaerocolumna cellulosilytica</name>
    <dbReference type="NCBI Taxonomy" id="433286"/>
    <lineage>
        <taxon>Bacteria</taxon>
        <taxon>Bacillati</taxon>
        <taxon>Bacillota</taxon>
        <taxon>Clostridia</taxon>
        <taxon>Lachnospirales</taxon>
        <taxon>Lachnospiraceae</taxon>
        <taxon>Anaerocolumna</taxon>
    </lineage>
</organism>
<evidence type="ECO:0000256" key="3">
    <source>
        <dbReference type="ARBA" id="ARBA00023163"/>
    </source>
</evidence>
<keyword evidence="3" id="KW-0804">Transcription</keyword>
<dbReference type="Gene3D" id="1.10.10.60">
    <property type="entry name" value="Homeodomain-like"/>
    <property type="match status" value="2"/>
</dbReference>
<dbReference type="SUPFAM" id="SSF46689">
    <property type="entry name" value="Homeodomain-like"/>
    <property type="match status" value="1"/>
</dbReference>
<protein>
    <submittedName>
        <fullName evidence="4">AraC family transcriptional regulator</fullName>
    </submittedName>
</protein>
<keyword evidence="5" id="KW-1185">Reference proteome</keyword>
<keyword evidence="1" id="KW-0805">Transcription regulation</keyword>
<dbReference type="Proteomes" id="UP000515561">
    <property type="component" value="Chromosome"/>
</dbReference>
<dbReference type="InterPro" id="IPR011051">
    <property type="entry name" value="RmlC_Cupin_sf"/>
</dbReference>
<accession>A0A6S6QY11</accession>
<dbReference type="InterPro" id="IPR020449">
    <property type="entry name" value="Tscrpt_reg_AraC-type_HTH"/>
</dbReference>
<dbReference type="InterPro" id="IPR003313">
    <property type="entry name" value="AraC-bd"/>
</dbReference>